<evidence type="ECO:0000256" key="3">
    <source>
        <dbReference type="ARBA" id="ARBA00022900"/>
    </source>
</evidence>
<proteinExistence type="inferred from homology"/>
<reference evidence="5" key="1">
    <citation type="journal article" date="2020" name="Nat. Commun.">
        <title>Genome sequence of the cluster root forming white lupin.</title>
        <authorList>
            <person name="Hufnagel B."/>
            <person name="Marques A."/>
            <person name="Soriano A."/>
            <person name="Marques L."/>
            <person name="Divol F."/>
            <person name="Doumas P."/>
            <person name="Sallet E."/>
            <person name="Mancinotti D."/>
            <person name="Carrere S."/>
            <person name="Marande W."/>
            <person name="Arribat S."/>
            <person name="Keller J."/>
            <person name="Huneau C."/>
            <person name="Blein T."/>
            <person name="Aime D."/>
            <person name="Laguerre M."/>
            <person name="Taylor J."/>
            <person name="Schubert V."/>
            <person name="Nelson M."/>
            <person name="Geu-Flores F."/>
            <person name="Crespi M."/>
            <person name="Gallardo-Guerrero K."/>
            <person name="Delaux P.-M."/>
            <person name="Salse J."/>
            <person name="Berges H."/>
            <person name="Guyot R."/>
            <person name="Gouzy J."/>
            <person name="Peret B."/>
        </authorList>
    </citation>
    <scope>NUCLEOTIDE SEQUENCE [LARGE SCALE GENOMIC DNA]</scope>
    <source>
        <strain evidence="5">cv. Amiga</strain>
    </source>
</reference>
<dbReference type="InterPro" id="IPR036354">
    <property type="entry name" value="Prot_inh_pot1_sf"/>
</dbReference>
<keyword evidence="5" id="KW-1185">Reference proteome</keyword>
<evidence type="ECO:0000313" key="5">
    <source>
        <dbReference type="Proteomes" id="UP000447434"/>
    </source>
</evidence>
<organism evidence="4 5">
    <name type="scientific">Lupinus albus</name>
    <name type="common">White lupine</name>
    <name type="synonym">Lupinus termis</name>
    <dbReference type="NCBI Taxonomy" id="3870"/>
    <lineage>
        <taxon>Eukaryota</taxon>
        <taxon>Viridiplantae</taxon>
        <taxon>Streptophyta</taxon>
        <taxon>Embryophyta</taxon>
        <taxon>Tracheophyta</taxon>
        <taxon>Spermatophyta</taxon>
        <taxon>Magnoliopsida</taxon>
        <taxon>eudicotyledons</taxon>
        <taxon>Gunneridae</taxon>
        <taxon>Pentapetalae</taxon>
        <taxon>rosids</taxon>
        <taxon>fabids</taxon>
        <taxon>Fabales</taxon>
        <taxon>Fabaceae</taxon>
        <taxon>Papilionoideae</taxon>
        <taxon>50 kb inversion clade</taxon>
        <taxon>genistoids sensu lato</taxon>
        <taxon>core genistoids</taxon>
        <taxon>Genisteae</taxon>
        <taxon>Lupinus</taxon>
    </lineage>
</organism>
<gene>
    <name evidence="4" type="ORF">Lalb_Chr02g0150361</name>
</gene>
<dbReference type="PANTHER" id="PTHR33091">
    <property type="entry name" value="PROTEIN, PUTATIVE, EXPRESSED-RELATED"/>
    <property type="match status" value="1"/>
</dbReference>
<comment type="similarity">
    <text evidence="1">Belongs to the protease inhibitor I13 (potato type I serine protease inhibitor) family.</text>
</comment>
<dbReference type="SUPFAM" id="SSF54654">
    <property type="entry name" value="CI-2 family of serine protease inhibitors"/>
    <property type="match status" value="1"/>
</dbReference>
<dbReference type="InterPro" id="IPR000864">
    <property type="entry name" value="Prot_inh_pot1"/>
</dbReference>
<accession>A0A6A4R1F0</accession>
<evidence type="ECO:0000256" key="2">
    <source>
        <dbReference type="ARBA" id="ARBA00022690"/>
    </source>
</evidence>
<sequence length="75" mass="8616">MVGKGICDEYGKSSWPELVGVKGEVAVSIIKKENPYVTQIRILHPNEYYLPVVRCYRVYVWVDKHDIVIRVPVLG</sequence>
<name>A0A6A4R1F0_LUPAL</name>
<keyword evidence="2" id="KW-0646">Protease inhibitor</keyword>
<evidence type="ECO:0000256" key="1">
    <source>
        <dbReference type="ARBA" id="ARBA00008210"/>
    </source>
</evidence>
<dbReference type="Proteomes" id="UP000447434">
    <property type="component" value="Chromosome 2"/>
</dbReference>
<comment type="caution">
    <text evidence="4">The sequence shown here is derived from an EMBL/GenBank/DDBJ whole genome shotgun (WGS) entry which is preliminary data.</text>
</comment>
<evidence type="ECO:0000313" key="4">
    <source>
        <dbReference type="EMBL" id="KAE9619174.1"/>
    </source>
</evidence>
<dbReference type="GO" id="GO:0004867">
    <property type="term" value="F:serine-type endopeptidase inhibitor activity"/>
    <property type="evidence" value="ECO:0007669"/>
    <property type="project" value="UniProtKB-KW"/>
</dbReference>
<dbReference type="EMBL" id="WOCE01000002">
    <property type="protein sequence ID" value="KAE9619174.1"/>
    <property type="molecule type" value="Genomic_DNA"/>
</dbReference>
<dbReference type="Gene3D" id="3.30.10.10">
    <property type="entry name" value="Trypsin Inhibitor V, subunit A"/>
    <property type="match status" value="1"/>
</dbReference>
<dbReference type="PANTHER" id="PTHR33091:SF73">
    <property type="entry name" value="INHIBITOR OF TRYPSIN AND HAGEMAN FACTOR-LIKE"/>
    <property type="match status" value="1"/>
</dbReference>
<dbReference type="OrthoDB" id="10013825at2759"/>
<keyword evidence="3" id="KW-0722">Serine protease inhibitor</keyword>
<dbReference type="Pfam" id="PF00280">
    <property type="entry name" value="potato_inhibit"/>
    <property type="match status" value="1"/>
</dbReference>
<dbReference type="GO" id="GO:0009611">
    <property type="term" value="P:response to wounding"/>
    <property type="evidence" value="ECO:0007669"/>
    <property type="project" value="InterPro"/>
</dbReference>
<protein>
    <submittedName>
        <fullName evidence="4">Uncharacterized protein</fullName>
    </submittedName>
</protein>
<dbReference type="AlphaFoldDB" id="A0A6A4R1F0"/>
<dbReference type="PROSITE" id="PS00285">
    <property type="entry name" value="POTATO_INHIBITOR"/>
    <property type="match status" value="1"/>
</dbReference>